<gene>
    <name evidence="8" type="ORF">EGH23_15310</name>
</gene>
<proteinExistence type="predicted"/>
<dbReference type="InterPro" id="IPR008918">
    <property type="entry name" value="HhH2"/>
</dbReference>
<dbReference type="SMART" id="SM00484">
    <property type="entry name" value="XPGI"/>
    <property type="match status" value="1"/>
</dbReference>
<dbReference type="InterPro" id="IPR006085">
    <property type="entry name" value="XPG_DNA_repair_N"/>
</dbReference>
<dbReference type="PRINTS" id="PR00853">
    <property type="entry name" value="XPGRADSUPER"/>
</dbReference>
<dbReference type="RefSeq" id="WP_220580863.1">
    <property type="nucleotide sequence ID" value="NZ_RKLT01000006.1"/>
</dbReference>
<dbReference type="SUPFAM" id="SSF88723">
    <property type="entry name" value="PIN domain-like"/>
    <property type="match status" value="1"/>
</dbReference>
<evidence type="ECO:0000256" key="5">
    <source>
        <dbReference type="ARBA" id="ARBA00024702"/>
    </source>
</evidence>
<keyword evidence="9" id="KW-1185">Reference proteome</keyword>
<evidence type="ECO:0000313" key="9">
    <source>
        <dbReference type="Proteomes" id="UP001430455"/>
    </source>
</evidence>
<feature type="region of interest" description="Disordered" evidence="6">
    <location>
        <begin position="63"/>
        <end position="83"/>
    </location>
</feature>
<evidence type="ECO:0000259" key="7">
    <source>
        <dbReference type="SMART" id="SM00484"/>
    </source>
</evidence>
<dbReference type="Gene3D" id="3.40.50.1010">
    <property type="entry name" value="5'-nuclease"/>
    <property type="match status" value="1"/>
</dbReference>
<keyword evidence="3" id="KW-0378">Hydrolase</keyword>
<feature type="compositionally biased region" description="Basic residues" evidence="6">
    <location>
        <begin position="65"/>
        <end position="74"/>
    </location>
</feature>
<dbReference type="InterPro" id="IPR006086">
    <property type="entry name" value="XPG-I_dom"/>
</dbReference>
<evidence type="ECO:0000256" key="1">
    <source>
        <dbReference type="ARBA" id="ARBA00001946"/>
    </source>
</evidence>
<keyword evidence="2" id="KW-0479">Metal-binding</keyword>
<dbReference type="PANTHER" id="PTHR11081">
    <property type="entry name" value="FLAP ENDONUCLEASE FAMILY MEMBER"/>
    <property type="match status" value="1"/>
</dbReference>
<organism evidence="8 9">
    <name type="scientific">Haloarcula nitratireducens</name>
    <dbReference type="NCBI Taxonomy" id="2487749"/>
    <lineage>
        <taxon>Archaea</taxon>
        <taxon>Methanobacteriati</taxon>
        <taxon>Methanobacteriota</taxon>
        <taxon>Stenosarchaea group</taxon>
        <taxon>Halobacteria</taxon>
        <taxon>Halobacteriales</taxon>
        <taxon>Haloarculaceae</taxon>
        <taxon>Haloarcula</taxon>
    </lineage>
</organism>
<evidence type="ECO:0000256" key="3">
    <source>
        <dbReference type="ARBA" id="ARBA00022759"/>
    </source>
</evidence>
<dbReference type="EMBL" id="RKLT01000006">
    <property type="protein sequence ID" value="MBX0296246.1"/>
    <property type="molecule type" value="Genomic_DNA"/>
</dbReference>
<evidence type="ECO:0000256" key="6">
    <source>
        <dbReference type="SAM" id="MobiDB-lite"/>
    </source>
</evidence>
<dbReference type="Gene3D" id="1.10.150.20">
    <property type="entry name" value="5' to 3' exonuclease, C-terminal subdomain"/>
    <property type="match status" value="1"/>
</dbReference>
<evidence type="ECO:0000256" key="2">
    <source>
        <dbReference type="ARBA" id="ARBA00022723"/>
    </source>
</evidence>
<comment type="caution">
    <text evidence="8">The sequence shown here is derived from an EMBL/GenBank/DDBJ whole genome shotgun (WGS) entry which is preliminary data.</text>
</comment>
<protein>
    <recommendedName>
        <fullName evidence="7">XPG-I domain-containing protein</fullName>
    </recommendedName>
</protein>
<dbReference type="Pfam" id="PF00867">
    <property type="entry name" value="XPG_I"/>
    <property type="match status" value="1"/>
</dbReference>
<accession>A0AAW4PF78</accession>
<evidence type="ECO:0000256" key="4">
    <source>
        <dbReference type="ARBA" id="ARBA00022842"/>
    </source>
</evidence>
<dbReference type="InterPro" id="IPR029060">
    <property type="entry name" value="PIN-like_dom_sf"/>
</dbReference>
<feature type="domain" description="XPG-I" evidence="7">
    <location>
        <begin position="113"/>
        <end position="181"/>
    </location>
</feature>
<dbReference type="GO" id="GO:0046872">
    <property type="term" value="F:metal ion binding"/>
    <property type="evidence" value="ECO:0007669"/>
    <property type="project" value="UniProtKB-KW"/>
</dbReference>
<name>A0AAW4PF78_9EURY</name>
<dbReference type="InterPro" id="IPR006084">
    <property type="entry name" value="XPG/Rad2"/>
</dbReference>
<dbReference type="SMART" id="SM00279">
    <property type="entry name" value="HhH2"/>
    <property type="match status" value="1"/>
</dbReference>
<reference evidence="8 9" key="1">
    <citation type="submission" date="2021-06" db="EMBL/GenBank/DDBJ databases">
        <title>Halomicroarcula sp. a new haloarchaeum isolated from saline soil.</title>
        <authorList>
            <person name="Duran-Viseras A."/>
            <person name="Sanchez-Porro C."/>
            <person name="Ventosa A."/>
        </authorList>
    </citation>
    <scope>NUCLEOTIDE SEQUENCE [LARGE SCALE GENOMIC DNA]</scope>
    <source>
        <strain evidence="8 9">F27</strain>
    </source>
</reference>
<keyword evidence="3" id="KW-0255">Endonuclease</keyword>
<dbReference type="GO" id="GO:0017108">
    <property type="term" value="F:5'-flap endonuclease activity"/>
    <property type="evidence" value="ECO:0007669"/>
    <property type="project" value="TreeGrafter"/>
</dbReference>
<evidence type="ECO:0000313" key="8">
    <source>
        <dbReference type="EMBL" id="MBX0296246.1"/>
    </source>
</evidence>
<dbReference type="Pfam" id="PF00752">
    <property type="entry name" value="XPG_N"/>
    <property type="match status" value="1"/>
</dbReference>
<keyword evidence="3" id="KW-0540">Nuclease</keyword>
<comment type="cofactor">
    <cofactor evidence="1">
        <name>Mg(2+)</name>
        <dbReference type="ChEBI" id="CHEBI:18420"/>
    </cofactor>
</comment>
<dbReference type="GO" id="GO:0003677">
    <property type="term" value="F:DNA binding"/>
    <property type="evidence" value="ECO:0007669"/>
    <property type="project" value="InterPro"/>
</dbReference>
<sequence length="221" mass="24311">MTWLYRHMQRTVRYTDPAAYTTSDGTAVPNLLGVVRGVPAFFERCLFPVFVFDGGPVSLKQSRLSSRRKRRKRADAKAKAAAERGDHCAAARNRAQAQGLTKPIRQTTDELLELLDIPTLVAPSEAEAQAAHMARAGATEYVVTDDYDALLYGAPLTLREFASAGRLECMDFRATLDELGLTRAQLVDVAILCGTDYNDGVPGFGPRRALDRLEAHGRVWA</sequence>
<dbReference type="Proteomes" id="UP001430455">
    <property type="component" value="Unassembled WGS sequence"/>
</dbReference>
<keyword evidence="4" id="KW-0460">Magnesium</keyword>
<dbReference type="PANTHER" id="PTHR11081:SF9">
    <property type="entry name" value="FLAP ENDONUCLEASE 1"/>
    <property type="match status" value="1"/>
</dbReference>
<comment type="function">
    <text evidence="5">Structure-specific nuclease with 5'-flap endonuclease and 5'-3' exonuclease activities involved in DNA replication and repair. During DNA replication, cleaves the 5'-overhanging flap structure that is generated by displacement synthesis when DNA polymerase encounters the 5'-end of a downstream Okazaki fragment. Binds the unpaired 3'-DNA end and kinks the DNA to facilitate 5' cleavage specificity. Cleaves one nucleotide into the double-stranded DNA from the junction in flap DNA, leaving a nick for ligation. Also involved in the base excision repair (BER) pathway. Acts as a genome stabilization factor that prevents flaps from equilibrating into structures that lead to duplications and deletions. Also possesses 5'-3' exonuclease activity on nicked or gapped double-stranded DNA.</text>
</comment>
<dbReference type="AlphaFoldDB" id="A0AAW4PF78"/>